<dbReference type="AlphaFoldDB" id="F8L2T8"/>
<dbReference type="Proteomes" id="UP000000496">
    <property type="component" value="Plasmid pSn"/>
</dbReference>
<accession>F8L2T8</accession>
<reference key="1">
    <citation type="journal article" date="2011" name="Mol. Biol. Evol.">
        <title>Unity in variety -- the pan-genome of the Chlamydiae.</title>
        <authorList>
            <person name="Collingro A."/>
            <person name="Tischler P."/>
            <person name="Weinmaier T."/>
            <person name="Penz T."/>
            <person name="Heinz E."/>
            <person name="Brunham R.C."/>
            <person name="Read T.D."/>
            <person name="Bavoil P.M."/>
            <person name="Sachse K."/>
            <person name="Kahane S."/>
            <person name="Friedman M.G."/>
            <person name="Rattei T."/>
            <person name="Myers G.S.A."/>
            <person name="Horn M."/>
        </authorList>
    </citation>
    <scope>NUCLEOTIDE SEQUENCE</scope>
    <source>
        <strain>Z</strain>
    </source>
</reference>
<dbReference type="HOGENOM" id="CLU_2496204_0_0_0"/>
<organism evidence="1 2">
    <name type="scientific">Simkania negevensis (strain ATCC VR-1471 / DSM 27360 / Z)</name>
    <dbReference type="NCBI Taxonomy" id="331113"/>
    <lineage>
        <taxon>Bacteria</taxon>
        <taxon>Pseudomonadati</taxon>
        <taxon>Chlamydiota</taxon>
        <taxon>Chlamydiia</taxon>
        <taxon>Parachlamydiales</taxon>
        <taxon>Simkaniaceae</taxon>
        <taxon>Simkania</taxon>
    </lineage>
</organism>
<sequence length="86" mass="10222">MKMQVFVNKFYPEEFRRKSDTERYHSKGTCEVLRQEVVATSCLSMKRPSLQWDESRALNKVAGSTMKRRINIRERNREVEILLTAI</sequence>
<dbReference type="RefSeq" id="WP_013935018.1">
    <property type="nucleotide sequence ID" value="NC_015710.1"/>
</dbReference>
<evidence type="ECO:0000313" key="2">
    <source>
        <dbReference type="Proteomes" id="UP000000496"/>
    </source>
</evidence>
<dbReference type="EMBL" id="FR872581">
    <property type="protein sequence ID" value="CCB87784.1"/>
    <property type="molecule type" value="Genomic_DNA"/>
</dbReference>
<evidence type="ECO:0000313" key="1">
    <source>
        <dbReference type="EMBL" id="CCB87784.1"/>
    </source>
</evidence>
<name>F8L2T8_SIMNZ</name>
<proteinExistence type="predicted"/>
<geneLocation type="plasmid" evidence="1 2">
    <name>pSn</name>
</geneLocation>
<keyword evidence="2" id="KW-1185">Reference proteome</keyword>
<dbReference type="KEGG" id="sng:SNE_B24250"/>
<gene>
    <name evidence="1" type="ordered locus">SNE_B24250</name>
</gene>
<keyword evidence="1" id="KW-0614">Plasmid</keyword>
<protein>
    <submittedName>
        <fullName evidence="1">Uncharacterized protein</fullName>
    </submittedName>
</protein>
<reference evidence="1 2" key="2">
    <citation type="journal article" date="2011" name="Mol. Biol. Evol.">
        <title>Unity in variety--the pan-genome of the Chlamydiae.</title>
        <authorList>
            <person name="Collingro A."/>
            <person name="Tischler P."/>
            <person name="Weinmaier T."/>
            <person name="Penz T."/>
            <person name="Heinz E."/>
            <person name="Brunham R.C."/>
            <person name="Read T.D."/>
            <person name="Bavoil P.M."/>
            <person name="Sachse K."/>
            <person name="Kahane S."/>
            <person name="Friedman M.G."/>
            <person name="Rattei T."/>
            <person name="Myers G.S."/>
            <person name="Horn M."/>
        </authorList>
    </citation>
    <scope>NUCLEOTIDE SEQUENCE [LARGE SCALE GENOMIC DNA]</scope>
    <source>
        <strain evidence="2">ATCC VR-1471 / Z</strain>
        <plasmid evidence="1 2">pSn</plasmid>
    </source>
</reference>